<proteinExistence type="inferred from homology"/>
<comment type="catalytic activity">
    <reaction evidence="8">
        <text>L-homoserine + ATP = O-phospho-L-homoserine + ADP + H(+)</text>
        <dbReference type="Rhea" id="RHEA:13985"/>
        <dbReference type="ChEBI" id="CHEBI:15378"/>
        <dbReference type="ChEBI" id="CHEBI:30616"/>
        <dbReference type="ChEBI" id="CHEBI:57476"/>
        <dbReference type="ChEBI" id="CHEBI:57590"/>
        <dbReference type="ChEBI" id="CHEBI:456216"/>
        <dbReference type="EC" id="2.7.1.39"/>
    </reaction>
</comment>
<keyword evidence="3 8" id="KW-0791">Threonine biosynthesis</keyword>
<dbReference type="PANTHER" id="PTHR21064">
    <property type="entry name" value="AMINOGLYCOSIDE PHOSPHOTRANSFERASE DOMAIN-CONTAINING PROTEIN-RELATED"/>
    <property type="match status" value="1"/>
</dbReference>
<reference evidence="11 12" key="1">
    <citation type="journal article" date="2020" name="Int. J. Syst. Evol. Microbiol.">
        <title>Novel acetic acid bacteria from cider fermentations: Acetobacter conturbans sp. nov. and Acetobacter fallax sp. nov.</title>
        <authorList>
            <person name="Sombolestani A.S."/>
            <person name="Cleenwerck I."/>
            <person name="Cnockaert M."/>
            <person name="Borremans W."/>
            <person name="Wieme A.D."/>
            <person name="De Vuyst L."/>
            <person name="Vandamme P."/>
        </authorList>
    </citation>
    <scope>NUCLEOTIDE SEQUENCE [LARGE SCALE GENOMIC DNA]</scope>
    <source>
        <strain evidence="11 12">LMG 1627</strain>
    </source>
</reference>
<evidence type="ECO:0000256" key="4">
    <source>
        <dbReference type="ARBA" id="ARBA00022741"/>
    </source>
</evidence>
<dbReference type="Proteomes" id="UP000631653">
    <property type="component" value="Unassembled WGS sequence"/>
</dbReference>
<keyword evidence="12" id="KW-1185">Reference proteome</keyword>
<comment type="pathway">
    <text evidence="8">Amino-acid biosynthesis; L-threonine biosynthesis; L-threonine from L-aspartate: step 4/5.</text>
</comment>
<dbReference type="InterPro" id="IPR011009">
    <property type="entry name" value="Kinase-like_dom_sf"/>
</dbReference>
<dbReference type="PANTHER" id="PTHR21064:SF6">
    <property type="entry name" value="AMINOGLYCOSIDE PHOSPHOTRANSFERASE DOMAIN-CONTAINING PROTEIN"/>
    <property type="match status" value="1"/>
</dbReference>
<evidence type="ECO:0000256" key="9">
    <source>
        <dbReference type="NCBIfam" id="TIGR00938"/>
    </source>
</evidence>
<dbReference type="EMBL" id="WOSY01000010">
    <property type="protein sequence ID" value="NHN89220.1"/>
    <property type="molecule type" value="Genomic_DNA"/>
</dbReference>
<protein>
    <recommendedName>
        <fullName evidence="8 9">Homoserine kinase</fullName>
        <shortName evidence="8">HK</shortName>
        <shortName evidence="8">HSK</shortName>
        <ecNumber evidence="8 9">2.7.1.39</ecNumber>
    </recommendedName>
</protein>
<feature type="domain" description="Aminoglycoside phosphotransferase" evidence="10">
    <location>
        <begin position="27"/>
        <end position="269"/>
    </location>
</feature>
<dbReference type="NCBIfam" id="NF003558">
    <property type="entry name" value="PRK05231.1"/>
    <property type="match status" value="1"/>
</dbReference>
<dbReference type="InterPro" id="IPR050249">
    <property type="entry name" value="Pseudomonas-type_ThrB"/>
</dbReference>
<evidence type="ECO:0000313" key="11">
    <source>
        <dbReference type="EMBL" id="NHN89220.1"/>
    </source>
</evidence>
<dbReference type="GO" id="GO:0004413">
    <property type="term" value="F:homoserine kinase activity"/>
    <property type="evidence" value="ECO:0007669"/>
    <property type="project" value="UniProtKB-EC"/>
</dbReference>
<comment type="caution">
    <text evidence="11">The sequence shown here is derived from an EMBL/GenBank/DDBJ whole genome shotgun (WGS) entry which is preliminary data.</text>
</comment>
<evidence type="ECO:0000313" key="12">
    <source>
        <dbReference type="Proteomes" id="UP000631653"/>
    </source>
</evidence>
<dbReference type="EC" id="2.7.1.39" evidence="8 9"/>
<dbReference type="HAMAP" id="MF_00301">
    <property type="entry name" value="Homoser_kinase_2"/>
    <property type="match status" value="1"/>
</dbReference>
<keyword evidence="4 8" id="KW-0547">Nucleotide-binding</keyword>
<dbReference type="CDD" id="cd05153">
    <property type="entry name" value="HomoserineK_II"/>
    <property type="match status" value="1"/>
</dbReference>
<keyword evidence="2 8" id="KW-0808">Transferase</keyword>
<keyword evidence="5 8" id="KW-0418">Kinase</keyword>
<dbReference type="Gene3D" id="3.30.200.20">
    <property type="entry name" value="Phosphorylase Kinase, domain 1"/>
    <property type="match status" value="1"/>
</dbReference>
<evidence type="ECO:0000256" key="7">
    <source>
        <dbReference type="ARBA" id="ARBA00038240"/>
    </source>
</evidence>
<keyword evidence="6 8" id="KW-0067">ATP-binding</keyword>
<evidence type="ECO:0000259" key="10">
    <source>
        <dbReference type="Pfam" id="PF01636"/>
    </source>
</evidence>
<dbReference type="RefSeq" id="WP_173570545.1">
    <property type="nucleotide sequence ID" value="NZ_WOSY01000010.1"/>
</dbReference>
<dbReference type="NCBIfam" id="TIGR00938">
    <property type="entry name" value="thrB_alt"/>
    <property type="match status" value="1"/>
</dbReference>
<dbReference type="Gene3D" id="3.90.1200.10">
    <property type="match status" value="1"/>
</dbReference>
<dbReference type="InterPro" id="IPR005280">
    <property type="entry name" value="Homoserine_kinase_II"/>
</dbReference>
<gene>
    <name evidence="8" type="primary">thrB</name>
    <name evidence="11" type="ORF">GOB81_11370</name>
</gene>
<sequence length="331" mass="35901">MAVYTEIEDEELASFLADYDIGRLVAFRGIAEGVENSNFLLRTEKAGQASDFILTLYEKRVNPADLPWFLGLMRHLATEGLSCPLPVTGNDGEALRTLAGRPAAITTFLSGVWPRHVHAEHCGPLGKALAQLHVAGRSYTPQRPNSLGPTAWRPLLEEAAATSSGDNDSVPGMIGELSSALDRILPAWPGLKGEAGLPAGQIHADLFPDNVFFLDGQVSGLIDFYFACSDLLAYDIAICLNAWCFSDDGTFNVTCARRLIEGYESVRALSEAEREALPVLCAGAAMRFALTRLYDWINTPPGAMVTRKDPMAYVRRLRFHLAAPNAGAYGV</sequence>
<dbReference type="SUPFAM" id="SSF56112">
    <property type="entry name" value="Protein kinase-like (PK-like)"/>
    <property type="match status" value="1"/>
</dbReference>
<evidence type="ECO:0000256" key="8">
    <source>
        <dbReference type="HAMAP-Rule" id="MF_00301"/>
    </source>
</evidence>
<name>A0ABX0K1U6_9PROT</name>
<evidence type="ECO:0000256" key="2">
    <source>
        <dbReference type="ARBA" id="ARBA00022679"/>
    </source>
</evidence>
<evidence type="ECO:0000256" key="3">
    <source>
        <dbReference type="ARBA" id="ARBA00022697"/>
    </source>
</evidence>
<evidence type="ECO:0000256" key="5">
    <source>
        <dbReference type="ARBA" id="ARBA00022777"/>
    </source>
</evidence>
<comment type="similarity">
    <text evidence="7 8">Belongs to the pseudomonas-type ThrB family.</text>
</comment>
<accession>A0ABX0K1U6</accession>
<organism evidence="11 12">
    <name type="scientific">Acetobacter conturbans</name>
    <dbReference type="NCBI Taxonomy" id="1737472"/>
    <lineage>
        <taxon>Bacteria</taxon>
        <taxon>Pseudomonadati</taxon>
        <taxon>Pseudomonadota</taxon>
        <taxon>Alphaproteobacteria</taxon>
        <taxon>Acetobacterales</taxon>
        <taxon>Acetobacteraceae</taxon>
        <taxon>Acetobacter</taxon>
    </lineage>
</organism>
<evidence type="ECO:0000256" key="1">
    <source>
        <dbReference type="ARBA" id="ARBA00022605"/>
    </source>
</evidence>
<dbReference type="Pfam" id="PF01636">
    <property type="entry name" value="APH"/>
    <property type="match status" value="1"/>
</dbReference>
<evidence type="ECO:0000256" key="6">
    <source>
        <dbReference type="ARBA" id="ARBA00022840"/>
    </source>
</evidence>
<dbReference type="InterPro" id="IPR002575">
    <property type="entry name" value="Aminoglycoside_PTrfase"/>
</dbReference>
<keyword evidence="1 8" id="KW-0028">Amino-acid biosynthesis</keyword>